<feature type="compositionally biased region" description="Basic and acidic residues" evidence="1">
    <location>
        <begin position="447"/>
        <end position="461"/>
    </location>
</feature>
<reference evidence="3 4" key="1">
    <citation type="submission" date="2016-07" db="EMBL/GenBank/DDBJ databases">
        <title>Pervasive Adenine N6-methylation of Active Genes in Fungi.</title>
        <authorList>
            <consortium name="DOE Joint Genome Institute"/>
            <person name="Mondo S.J."/>
            <person name="Dannebaum R.O."/>
            <person name="Kuo R.C."/>
            <person name="Labutti K."/>
            <person name="Haridas S."/>
            <person name="Kuo A."/>
            <person name="Salamov A."/>
            <person name="Ahrendt S.R."/>
            <person name="Lipzen A."/>
            <person name="Sullivan W."/>
            <person name="Andreopoulos W.B."/>
            <person name="Clum A."/>
            <person name="Lindquist E."/>
            <person name="Daum C."/>
            <person name="Ramamoorthy G.K."/>
            <person name="Gryganskyi A."/>
            <person name="Culley D."/>
            <person name="Magnuson J.K."/>
            <person name="James T.Y."/>
            <person name="O'Malley M.A."/>
            <person name="Stajich J.E."/>
            <person name="Spatafora J.W."/>
            <person name="Visel A."/>
            <person name="Grigoriev I.V."/>
        </authorList>
    </citation>
    <scope>NUCLEOTIDE SEQUENCE [LARGE SCALE GENOMIC DNA]</scope>
    <source>
        <strain evidence="3 4">NRRL 3116</strain>
    </source>
</reference>
<feature type="region of interest" description="Disordered" evidence="1">
    <location>
        <begin position="433"/>
        <end position="470"/>
    </location>
</feature>
<proteinExistence type="predicted"/>
<sequence>MNSLPVETFQLVCSYCSLHVLANLRLVSREFRDLVDGSLTARRAFATPSNVIAPRSEHDPTACYIRIALNRQHSPITAIFDRYDPQHNYLEFVQSAPAAIEHSGFSPSAQGEAVTPRAPSPYNDSTLGRLDLNLWEQQQQERAVATATASDAPEGPSPGSVQRPRSSSIAPASFIRGTEQQIQNELTSSGPVTPLSQIRPIRHAQTSSFGMSSPPSSNLIGPGTISAGLPRDAANQSSSENYMTRFARMVLGTTGTGPQASQTMPGMSATQLIEEARQLIHTVESDIRTSKKQYKFLLTEGVHHVGDNGFIMRYTISQGASVPKKLLFTVNFIRVSWKWVSSGVLTNYTATTTDLMTLEDPFPDQRLGRMYASRYNQLLREIKKRELDHYVRGELALDGYDVTLLPRDFISVNLVSAPVLAWITGWHQKNRRGHQQTAKAAPNELKANVEEDGHEKEKVDGENDSEAEWEEVTPYSKLGKAIGEATIDKGMEKSKEDDEDRNALDNLLQSMKQQLGFLNSRNILEEMLAMQGYPRELVWKYGIVRREMMGSVPEVAQARQLLQKIINSENNSNKRSVQHAP</sequence>
<dbReference type="EMBL" id="MCFF01000002">
    <property type="protein sequence ID" value="ORZ28164.1"/>
    <property type="molecule type" value="Genomic_DNA"/>
</dbReference>
<dbReference type="Proteomes" id="UP000193648">
    <property type="component" value="Unassembled WGS sequence"/>
</dbReference>
<dbReference type="InterPro" id="IPR036047">
    <property type="entry name" value="F-box-like_dom_sf"/>
</dbReference>
<feature type="compositionally biased region" description="Low complexity" evidence="1">
    <location>
        <begin position="207"/>
        <end position="217"/>
    </location>
</feature>
<name>A0A1Y2H2C1_9FUNG</name>
<evidence type="ECO:0000256" key="1">
    <source>
        <dbReference type="SAM" id="MobiDB-lite"/>
    </source>
</evidence>
<dbReference type="PROSITE" id="PS50181">
    <property type="entry name" value="FBOX"/>
    <property type="match status" value="1"/>
</dbReference>
<dbReference type="RefSeq" id="XP_021885849.1">
    <property type="nucleotide sequence ID" value="XM_022022586.1"/>
</dbReference>
<evidence type="ECO:0000313" key="3">
    <source>
        <dbReference type="EMBL" id="ORZ28164.1"/>
    </source>
</evidence>
<feature type="region of interest" description="Disordered" evidence="1">
    <location>
        <begin position="103"/>
        <end position="167"/>
    </location>
</feature>
<evidence type="ECO:0000259" key="2">
    <source>
        <dbReference type="PROSITE" id="PS50181"/>
    </source>
</evidence>
<protein>
    <recommendedName>
        <fullName evidence="2">F-box domain-containing protein</fullName>
    </recommendedName>
</protein>
<comment type="caution">
    <text evidence="3">The sequence shown here is derived from an EMBL/GenBank/DDBJ whole genome shotgun (WGS) entry which is preliminary data.</text>
</comment>
<organism evidence="3 4">
    <name type="scientific">Lobosporangium transversale</name>
    <dbReference type="NCBI Taxonomy" id="64571"/>
    <lineage>
        <taxon>Eukaryota</taxon>
        <taxon>Fungi</taxon>
        <taxon>Fungi incertae sedis</taxon>
        <taxon>Mucoromycota</taxon>
        <taxon>Mortierellomycotina</taxon>
        <taxon>Mortierellomycetes</taxon>
        <taxon>Mortierellales</taxon>
        <taxon>Mortierellaceae</taxon>
        <taxon>Lobosporangium</taxon>
    </lineage>
</organism>
<feature type="region of interest" description="Disordered" evidence="1">
    <location>
        <begin position="205"/>
        <end position="226"/>
    </location>
</feature>
<dbReference type="GeneID" id="33564430"/>
<feature type="domain" description="F-box" evidence="2">
    <location>
        <begin position="1"/>
        <end position="44"/>
    </location>
</feature>
<keyword evidence="4" id="KW-1185">Reference proteome</keyword>
<dbReference type="SUPFAM" id="SSF81383">
    <property type="entry name" value="F-box domain"/>
    <property type="match status" value="1"/>
</dbReference>
<dbReference type="InterPro" id="IPR001810">
    <property type="entry name" value="F-box_dom"/>
</dbReference>
<dbReference type="OrthoDB" id="2383020at2759"/>
<dbReference type="AlphaFoldDB" id="A0A1Y2H2C1"/>
<dbReference type="InParanoid" id="A0A1Y2H2C1"/>
<evidence type="ECO:0000313" key="4">
    <source>
        <dbReference type="Proteomes" id="UP000193648"/>
    </source>
</evidence>
<gene>
    <name evidence="3" type="ORF">BCR41DRAFT_344746</name>
</gene>
<accession>A0A1Y2H2C1</accession>